<comment type="similarity">
    <text evidence="1">Belongs to the cutinase family.</text>
</comment>
<protein>
    <submittedName>
        <fullName evidence="6">Cutinase family protein</fullName>
    </submittedName>
</protein>
<proteinExistence type="inferred from homology"/>
<dbReference type="InterPro" id="IPR029058">
    <property type="entry name" value="AB_hydrolase_fold"/>
</dbReference>
<evidence type="ECO:0000256" key="3">
    <source>
        <dbReference type="ARBA" id="ARBA00022801"/>
    </source>
</evidence>
<dbReference type="Proteomes" id="UP001597483">
    <property type="component" value="Unassembled WGS sequence"/>
</dbReference>
<keyword evidence="2" id="KW-0719">Serine esterase</keyword>
<dbReference type="PANTHER" id="PTHR33630:SF9">
    <property type="entry name" value="CUTINASE 4"/>
    <property type="match status" value="1"/>
</dbReference>
<evidence type="ECO:0000313" key="6">
    <source>
        <dbReference type="EMBL" id="MFD2470937.1"/>
    </source>
</evidence>
<keyword evidence="7" id="KW-1185">Reference proteome</keyword>
<organism evidence="6 7">
    <name type="scientific">Amycolatopsis silviterrae</name>
    <dbReference type="NCBI Taxonomy" id="1656914"/>
    <lineage>
        <taxon>Bacteria</taxon>
        <taxon>Bacillati</taxon>
        <taxon>Actinomycetota</taxon>
        <taxon>Actinomycetes</taxon>
        <taxon>Pseudonocardiales</taxon>
        <taxon>Pseudonocardiaceae</taxon>
        <taxon>Amycolatopsis</taxon>
    </lineage>
</organism>
<evidence type="ECO:0000313" key="7">
    <source>
        <dbReference type="Proteomes" id="UP001597483"/>
    </source>
</evidence>
<feature type="chain" id="PRO_5046440779" evidence="5">
    <location>
        <begin position="32"/>
        <end position="322"/>
    </location>
</feature>
<gene>
    <name evidence="6" type="ORF">ACFSVL_26335</name>
</gene>
<dbReference type="SUPFAM" id="SSF53474">
    <property type="entry name" value="alpha/beta-Hydrolases"/>
    <property type="match status" value="1"/>
</dbReference>
<dbReference type="InterPro" id="IPR000675">
    <property type="entry name" value="Cutinase/axe"/>
</dbReference>
<dbReference type="PANTHER" id="PTHR33630">
    <property type="entry name" value="CUTINASE RV1984C-RELATED-RELATED"/>
    <property type="match status" value="1"/>
</dbReference>
<keyword evidence="3" id="KW-0378">Hydrolase</keyword>
<dbReference type="RefSeq" id="WP_378308228.1">
    <property type="nucleotide sequence ID" value="NZ_JBHUKS010000018.1"/>
</dbReference>
<comment type="caution">
    <text evidence="6">The sequence shown here is derived from an EMBL/GenBank/DDBJ whole genome shotgun (WGS) entry which is preliminary data.</text>
</comment>
<evidence type="ECO:0000256" key="4">
    <source>
        <dbReference type="ARBA" id="ARBA00023157"/>
    </source>
</evidence>
<sequence length="322" mass="33634">MRLLKKACLLLAGAVTAAGVTVLGASTPASAADCSHVYILTDGHLNGTTGGTWDANRTVAPPGAHLEKFLYDDGIIPVVEPHDLDTTQKYAGPALEKKVTDFHQSCPGTPITLVGYSFGALISGNVVASLASKNAVPHNLLNAVLIADPRHAVHTSGVEGPAGGIMSVAPDGPGMHTTGPRNFGDIRVANICRHDDIICNAVNPVSNAQGFIGEMQRFNTAHTAYGDPDPNRSPWHNPAAFENSGDLMLAPSAPITWGGPAFPAPMPRDVLNSNPVYQGVIDGLSKSGDTLDWANVLNSFGLPGDQVIHEMIAALEAAGKYW</sequence>
<dbReference type="SMART" id="SM01110">
    <property type="entry name" value="Cutinase"/>
    <property type="match status" value="1"/>
</dbReference>
<reference evidence="7" key="1">
    <citation type="journal article" date="2019" name="Int. J. Syst. Evol. Microbiol.">
        <title>The Global Catalogue of Microorganisms (GCM) 10K type strain sequencing project: providing services to taxonomists for standard genome sequencing and annotation.</title>
        <authorList>
            <consortium name="The Broad Institute Genomics Platform"/>
            <consortium name="The Broad Institute Genome Sequencing Center for Infectious Disease"/>
            <person name="Wu L."/>
            <person name="Ma J."/>
        </authorList>
    </citation>
    <scope>NUCLEOTIDE SEQUENCE [LARGE SCALE GENOMIC DNA]</scope>
    <source>
        <strain evidence="7">CGMCC 4.7641</strain>
    </source>
</reference>
<feature type="signal peptide" evidence="5">
    <location>
        <begin position="1"/>
        <end position="31"/>
    </location>
</feature>
<evidence type="ECO:0000256" key="1">
    <source>
        <dbReference type="ARBA" id="ARBA00007534"/>
    </source>
</evidence>
<evidence type="ECO:0000256" key="5">
    <source>
        <dbReference type="SAM" id="SignalP"/>
    </source>
</evidence>
<accession>A0ABW5HCT9</accession>
<dbReference type="Gene3D" id="3.40.50.1820">
    <property type="entry name" value="alpha/beta hydrolase"/>
    <property type="match status" value="1"/>
</dbReference>
<dbReference type="Pfam" id="PF01083">
    <property type="entry name" value="Cutinase"/>
    <property type="match status" value="1"/>
</dbReference>
<name>A0ABW5HCT9_9PSEU</name>
<dbReference type="EMBL" id="JBHUKS010000018">
    <property type="protein sequence ID" value="MFD2470937.1"/>
    <property type="molecule type" value="Genomic_DNA"/>
</dbReference>
<keyword evidence="4" id="KW-1015">Disulfide bond</keyword>
<evidence type="ECO:0000256" key="2">
    <source>
        <dbReference type="ARBA" id="ARBA00022487"/>
    </source>
</evidence>
<keyword evidence="5" id="KW-0732">Signal</keyword>